<dbReference type="PANTHER" id="PTHR11178:SF49">
    <property type="entry name" value="PROTEIN 5, PUTATIVE-RELATED"/>
    <property type="match status" value="1"/>
</dbReference>
<dbReference type="GO" id="GO:0016226">
    <property type="term" value="P:iron-sulfur cluster assembly"/>
    <property type="evidence" value="ECO:0007669"/>
    <property type="project" value="InterPro"/>
</dbReference>
<dbReference type="InterPro" id="IPR036498">
    <property type="entry name" value="Nfu/NifU_N_sf"/>
</dbReference>
<dbReference type="SUPFAM" id="SSF117916">
    <property type="entry name" value="Fe-S cluster assembly (FSCA) domain-like"/>
    <property type="match status" value="1"/>
</dbReference>
<evidence type="ECO:0000259" key="1">
    <source>
        <dbReference type="SMART" id="SM00932"/>
    </source>
</evidence>
<comment type="caution">
    <text evidence="2">The sequence shown here is derived from an EMBL/GenBank/DDBJ whole genome shotgun (WGS) entry which is preliminary data.</text>
</comment>
<name>A0AAV5AXI4_9FLAO</name>
<feature type="domain" description="Scaffold protein Nfu/NifU N-terminal" evidence="1">
    <location>
        <begin position="129"/>
        <end position="214"/>
    </location>
</feature>
<evidence type="ECO:0000313" key="2">
    <source>
        <dbReference type="EMBL" id="GJM49417.1"/>
    </source>
</evidence>
<dbReference type="PANTHER" id="PTHR11178">
    <property type="entry name" value="IRON-SULFUR CLUSTER SCAFFOLD PROTEIN NFU-RELATED"/>
    <property type="match status" value="1"/>
</dbReference>
<evidence type="ECO:0000313" key="5">
    <source>
        <dbReference type="Proteomes" id="UP001208692"/>
    </source>
</evidence>
<keyword evidence="5" id="KW-1185">Reference proteome</keyword>
<dbReference type="InterPro" id="IPR034904">
    <property type="entry name" value="FSCA_dom_sf"/>
</dbReference>
<dbReference type="Gene3D" id="3.30.300.130">
    <property type="entry name" value="Fe-S cluster assembly (FSCA)"/>
    <property type="match status" value="1"/>
</dbReference>
<feature type="domain" description="Scaffold protein Nfu/NifU N-terminal" evidence="1">
    <location>
        <begin position="27"/>
        <end position="112"/>
    </location>
</feature>
<dbReference type="AlphaFoldDB" id="A0AAV5AXI4"/>
<dbReference type="InterPro" id="IPR001075">
    <property type="entry name" value="NIF_FeS_clus_asmbl_NifU_C"/>
</dbReference>
<evidence type="ECO:0000313" key="3">
    <source>
        <dbReference type="EMBL" id="GJM52567.1"/>
    </source>
</evidence>
<dbReference type="InterPro" id="IPR014824">
    <property type="entry name" value="Nfu/NifU_N"/>
</dbReference>
<sequence length="312" mass="35651">MLQTHRLRLLHQKYFVLLAKFLIMMQVKIHSTPNPAIIKLEADQFLVRGSYEYKNIDEAKNSPLAQQLFYLPFVKTIYISGNFIALERYSIVEWADVEQEVAQQVSTYLASGNPIVIEQETPKKQPITIYAESTPNPAVMKFVANKRLVDKIYEFRSIDEAKISPLATALFHFPYVKEVFMDNNYVSVMKYDIANWDEVLMEIREFVRDHIATGKEILSMQAQVTPQELPNLDIFSQKIVSILDEYVRPAVASDGGNIQFLSYDNHTKVVKVVLQGACSGCPSSKMTLKNGIENILRQLLEQPDILVEAVNE</sequence>
<dbReference type="Gene3D" id="3.30.1370.70">
    <property type="entry name" value="Scaffold protein Nfu/NifU, N-terminal domain"/>
    <property type="match status" value="2"/>
</dbReference>
<dbReference type="EMBL" id="BQKB01000013">
    <property type="protein sequence ID" value="GJM52567.1"/>
    <property type="molecule type" value="Genomic_DNA"/>
</dbReference>
<dbReference type="Proteomes" id="UP001207736">
    <property type="component" value="Unassembled WGS sequence"/>
</dbReference>
<dbReference type="Pfam" id="PF01106">
    <property type="entry name" value="NifU"/>
    <property type="match status" value="1"/>
</dbReference>
<accession>A0AAV5AXI4</accession>
<dbReference type="EMBL" id="BQKA01000006">
    <property type="protein sequence ID" value="GJM49417.1"/>
    <property type="molecule type" value="Genomic_DNA"/>
</dbReference>
<evidence type="ECO:0000313" key="4">
    <source>
        <dbReference type="Proteomes" id="UP001207736"/>
    </source>
</evidence>
<dbReference type="GO" id="GO:0051536">
    <property type="term" value="F:iron-sulfur cluster binding"/>
    <property type="evidence" value="ECO:0007669"/>
    <property type="project" value="InterPro"/>
</dbReference>
<dbReference type="SUPFAM" id="SSF110836">
    <property type="entry name" value="Hypothetical protein SAV1430"/>
    <property type="match status" value="2"/>
</dbReference>
<proteinExistence type="predicted"/>
<dbReference type="Pfam" id="PF08712">
    <property type="entry name" value="Nfu_N"/>
    <property type="match status" value="2"/>
</dbReference>
<dbReference type="Proteomes" id="UP001208692">
    <property type="component" value="Unassembled WGS sequence"/>
</dbReference>
<organism evidence="2 4">
    <name type="scientific">Capnocytophaga catalasegens</name>
    <dbReference type="NCBI Taxonomy" id="1004260"/>
    <lineage>
        <taxon>Bacteria</taxon>
        <taxon>Pseudomonadati</taxon>
        <taxon>Bacteroidota</taxon>
        <taxon>Flavobacteriia</taxon>
        <taxon>Flavobacteriales</taxon>
        <taxon>Flavobacteriaceae</taxon>
        <taxon>Capnocytophaga</taxon>
    </lineage>
</organism>
<dbReference type="GO" id="GO:0005506">
    <property type="term" value="F:iron ion binding"/>
    <property type="evidence" value="ECO:0007669"/>
    <property type="project" value="InterPro"/>
</dbReference>
<gene>
    <name evidence="2" type="ORF">RCZ15_03920</name>
    <name evidence="3" type="ORF">RCZ16_08840</name>
</gene>
<dbReference type="SMART" id="SM00932">
    <property type="entry name" value="Nfu_N"/>
    <property type="match status" value="2"/>
</dbReference>
<reference evidence="2 5" key="1">
    <citation type="submission" date="2021-11" db="EMBL/GenBank/DDBJ databases">
        <title>Draft genome sequence of Capnocytophaga sp. strain KC07075 isolated from cat oral cavity.</title>
        <authorList>
            <person name="Suzuki M."/>
            <person name="Imaoka K."/>
            <person name="Kimura M."/>
            <person name="Morikawa S."/>
            <person name="Maeda K."/>
        </authorList>
    </citation>
    <scope>NUCLEOTIDE SEQUENCE</scope>
    <source>
        <strain evidence="2">KC07075</strain>
        <strain evidence="3 5">KC07079</strain>
    </source>
</reference>
<protein>
    <submittedName>
        <fullName evidence="2">NifU family protein</fullName>
    </submittedName>
</protein>